<evidence type="ECO:0000256" key="6">
    <source>
        <dbReference type="SAM" id="MobiDB-lite"/>
    </source>
</evidence>
<dbReference type="Pfam" id="PF00329">
    <property type="entry name" value="Complex1_30kDa"/>
    <property type="match status" value="1"/>
</dbReference>
<keyword evidence="9" id="KW-1185">Reference proteome</keyword>
<keyword evidence="3 4" id="KW-0520">NAD</keyword>
<dbReference type="EC" id="7.1.1.-" evidence="3"/>
<dbReference type="GO" id="GO:0048038">
    <property type="term" value="F:quinone binding"/>
    <property type="evidence" value="ECO:0007669"/>
    <property type="project" value="UniProtKB-KW"/>
</dbReference>
<protein>
    <recommendedName>
        <fullName evidence="3">NADH-quinone oxidoreductase subunit C</fullName>
        <ecNumber evidence="3">7.1.1.-</ecNumber>
    </recommendedName>
    <alternativeName>
        <fullName evidence="3">NADH dehydrogenase I subunit C</fullName>
    </alternativeName>
    <alternativeName>
        <fullName evidence="3">NDH-1 subunit C</fullName>
    </alternativeName>
</protein>
<dbReference type="SUPFAM" id="SSF143243">
    <property type="entry name" value="Nqo5-like"/>
    <property type="match status" value="1"/>
</dbReference>
<dbReference type="HAMAP" id="MF_01357">
    <property type="entry name" value="NDH1_NuoC"/>
    <property type="match status" value="1"/>
</dbReference>
<proteinExistence type="inferred from homology"/>
<sequence>MSLEITDIQTKVSGRFEGGVSNFRMEQDIFTFEAGSEIIKDVIRFMKEDETLRFNFLTDLCGVHYPDNDTSSQYAVVYLLHNWIDNVRVRVKTFLPADKVEVDTVTGVFASANWMERETYDFYGVHFIGHPNLKRILNDEGMKSFPMRKEYPLEDSARTDKDDRFFGRTPDNYEPNTK</sequence>
<dbReference type="InterPro" id="IPR010218">
    <property type="entry name" value="NADH_DH_suC"/>
</dbReference>
<comment type="subcellular location">
    <subcellularLocation>
        <location evidence="3">Cell membrane</location>
        <topology evidence="3">Peripheral membrane protein</topology>
        <orientation evidence="3">Cytoplasmic side</orientation>
    </subcellularLocation>
</comment>
<dbReference type="InterPro" id="IPR037232">
    <property type="entry name" value="NADH_quin_OxRdtase_su_C/D-like"/>
</dbReference>
<dbReference type="Gene3D" id="3.30.460.80">
    <property type="entry name" value="NADH:ubiquinone oxidoreductase, 30kDa subunit"/>
    <property type="match status" value="1"/>
</dbReference>
<evidence type="ECO:0000256" key="2">
    <source>
        <dbReference type="ARBA" id="ARBA00022448"/>
    </source>
</evidence>
<dbReference type="STRING" id="1346286.SAMN05444362_11348"/>
<dbReference type="AlphaFoldDB" id="A0A1M5G419"/>
<dbReference type="PANTHER" id="PTHR10884:SF14">
    <property type="entry name" value="NADH DEHYDROGENASE [UBIQUINONE] IRON-SULFUR PROTEIN 3, MITOCHONDRIAL"/>
    <property type="match status" value="1"/>
</dbReference>
<keyword evidence="3" id="KW-0472">Membrane</keyword>
<keyword evidence="3" id="KW-1003">Cell membrane</keyword>
<dbReference type="InterPro" id="IPR020396">
    <property type="entry name" value="NADH_UbQ_OxRdtase_CS"/>
</dbReference>
<name>A0A1M5G419_9BACT</name>
<keyword evidence="3 5" id="KW-0874">Quinone</keyword>
<dbReference type="RefSeq" id="WP_062181145.1">
    <property type="nucleotide sequence ID" value="NZ_BBXL01000012.1"/>
</dbReference>
<feature type="domain" description="NADH:ubiquinone oxidoreductase 30kDa subunit" evidence="7">
    <location>
        <begin position="36"/>
        <end position="155"/>
    </location>
</feature>
<dbReference type="OrthoDB" id="9803286at2"/>
<dbReference type="PANTHER" id="PTHR10884">
    <property type="entry name" value="NADH DEHYDROGENASE UBIQUINONE IRON-SULFUR PROTEIN 3"/>
    <property type="match status" value="1"/>
</dbReference>
<comment type="function">
    <text evidence="3">NDH-1 shuttles electrons from NADH, via FMN and iron-sulfur (Fe-S) centers, to quinones in the respiratory chain. The immediate electron acceptor for the enzyme in this species is believed to be a menaquinone. Couples the redox reaction to proton translocation (for every two electrons transferred, four hydrogen ions are translocated across the cytoplasmic membrane), and thus conserves the redox energy in a proton gradient.</text>
</comment>
<feature type="compositionally biased region" description="Basic and acidic residues" evidence="6">
    <location>
        <begin position="149"/>
        <end position="166"/>
    </location>
</feature>
<evidence type="ECO:0000313" key="9">
    <source>
        <dbReference type="Proteomes" id="UP000184480"/>
    </source>
</evidence>
<comment type="catalytic activity">
    <reaction evidence="3 5">
        <text>a quinone + NADH + 5 H(+)(in) = a quinol + NAD(+) + 4 H(+)(out)</text>
        <dbReference type="Rhea" id="RHEA:57888"/>
        <dbReference type="ChEBI" id="CHEBI:15378"/>
        <dbReference type="ChEBI" id="CHEBI:24646"/>
        <dbReference type="ChEBI" id="CHEBI:57540"/>
        <dbReference type="ChEBI" id="CHEBI:57945"/>
        <dbReference type="ChEBI" id="CHEBI:132124"/>
    </reaction>
</comment>
<keyword evidence="2 3" id="KW-0813">Transport</keyword>
<feature type="region of interest" description="Disordered" evidence="6">
    <location>
        <begin position="149"/>
        <end position="178"/>
    </location>
</feature>
<evidence type="ECO:0000256" key="3">
    <source>
        <dbReference type="HAMAP-Rule" id="MF_01357"/>
    </source>
</evidence>
<evidence type="ECO:0000256" key="1">
    <source>
        <dbReference type="ARBA" id="ARBA00007569"/>
    </source>
</evidence>
<dbReference type="NCBIfam" id="TIGR01961">
    <property type="entry name" value="NuoC_fam"/>
    <property type="match status" value="1"/>
</dbReference>
<keyword evidence="3 4" id="KW-1278">Translocase</keyword>
<evidence type="ECO:0000313" key="8">
    <source>
        <dbReference type="EMBL" id="SHF98515.1"/>
    </source>
</evidence>
<dbReference type="EMBL" id="FQUC01000013">
    <property type="protein sequence ID" value="SHF98515.1"/>
    <property type="molecule type" value="Genomic_DNA"/>
</dbReference>
<dbReference type="InterPro" id="IPR001268">
    <property type="entry name" value="NADH_UbQ_OxRdtase_30kDa_su"/>
</dbReference>
<dbReference type="GO" id="GO:0005886">
    <property type="term" value="C:plasma membrane"/>
    <property type="evidence" value="ECO:0007669"/>
    <property type="project" value="UniProtKB-SubCell"/>
</dbReference>
<evidence type="ECO:0000259" key="7">
    <source>
        <dbReference type="Pfam" id="PF00329"/>
    </source>
</evidence>
<organism evidence="8 9">
    <name type="scientific">Dysgonomonas macrotermitis</name>
    <dbReference type="NCBI Taxonomy" id="1346286"/>
    <lineage>
        <taxon>Bacteria</taxon>
        <taxon>Pseudomonadati</taxon>
        <taxon>Bacteroidota</taxon>
        <taxon>Bacteroidia</taxon>
        <taxon>Bacteroidales</taxon>
        <taxon>Dysgonomonadaceae</taxon>
        <taxon>Dysgonomonas</taxon>
    </lineage>
</organism>
<dbReference type="GO" id="GO:0008137">
    <property type="term" value="F:NADH dehydrogenase (ubiquinone) activity"/>
    <property type="evidence" value="ECO:0007669"/>
    <property type="project" value="InterPro"/>
</dbReference>
<dbReference type="Proteomes" id="UP000184480">
    <property type="component" value="Unassembled WGS sequence"/>
</dbReference>
<reference evidence="9" key="1">
    <citation type="submission" date="2016-11" db="EMBL/GenBank/DDBJ databases">
        <authorList>
            <person name="Varghese N."/>
            <person name="Submissions S."/>
        </authorList>
    </citation>
    <scope>NUCLEOTIDE SEQUENCE [LARGE SCALE GENOMIC DNA]</scope>
    <source>
        <strain evidence="9">DSM 27370</strain>
    </source>
</reference>
<accession>A0A1M5G419</accession>
<dbReference type="GO" id="GO:0050136">
    <property type="term" value="F:NADH dehydrogenase (quinone) (non-electrogenic) activity"/>
    <property type="evidence" value="ECO:0007669"/>
    <property type="project" value="UniProtKB-UniRule"/>
</dbReference>
<comment type="subunit">
    <text evidence="3">NDH-1 is composed of 14 different subunits. Subunits NuoB, C, D, E, F, and G constitute the peripheral sector of the complex.</text>
</comment>
<evidence type="ECO:0000256" key="4">
    <source>
        <dbReference type="RuleBase" id="RU003456"/>
    </source>
</evidence>
<comment type="similarity">
    <text evidence="1 3 4">Belongs to the complex I 30 kDa subunit family.</text>
</comment>
<gene>
    <name evidence="3" type="primary">nuoC</name>
    <name evidence="8" type="ORF">SAMN05444362_11348</name>
</gene>
<evidence type="ECO:0000256" key="5">
    <source>
        <dbReference type="RuleBase" id="RU003582"/>
    </source>
</evidence>
<dbReference type="PROSITE" id="PS00542">
    <property type="entry name" value="COMPLEX1_30K"/>
    <property type="match status" value="1"/>
</dbReference>